<dbReference type="Proteomes" id="UP000827986">
    <property type="component" value="Unassembled WGS sequence"/>
</dbReference>
<dbReference type="AlphaFoldDB" id="A0A9D3XBL8"/>
<organism evidence="1 2">
    <name type="scientific">Mauremys mutica</name>
    <name type="common">yellowpond turtle</name>
    <dbReference type="NCBI Taxonomy" id="74926"/>
    <lineage>
        <taxon>Eukaryota</taxon>
        <taxon>Metazoa</taxon>
        <taxon>Chordata</taxon>
        <taxon>Craniata</taxon>
        <taxon>Vertebrata</taxon>
        <taxon>Euteleostomi</taxon>
        <taxon>Archelosauria</taxon>
        <taxon>Testudinata</taxon>
        <taxon>Testudines</taxon>
        <taxon>Cryptodira</taxon>
        <taxon>Durocryptodira</taxon>
        <taxon>Testudinoidea</taxon>
        <taxon>Geoemydidae</taxon>
        <taxon>Geoemydinae</taxon>
        <taxon>Mauremys</taxon>
    </lineage>
</organism>
<sequence>PWRALENFPMTCGFQKLLLCSKTPEYSTISIYPIIQTNCQQRFLEACSHFSSPL</sequence>
<reference evidence="1" key="1">
    <citation type="submission" date="2021-09" db="EMBL/GenBank/DDBJ databases">
        <title>The genome of Mauremys mutica provides insights into the evolution of semi-aquatic lifestyle.</title>
        <authorList>
            <person name="Gong S."/>
            <person name="Gao Y."/>
        </authorList>
    </citation>
    <scope>NUCLEOTIDE SEQUENCE</scope>
    <source>
        <strain evidence="1">MM-2020</strain>
        <tissue evidence="1">Muscle</tissue>
    </source>
</reference>
<feature type="non-terminal residue" evidence="1">
    <location>
        <position position="1"/>
    </location>
</feature>
<gene>
    <name evidence="1" type="ORF">KIL84_010709</name>
</gene>
<feature type="non-terminal residue" evidence="1">
    <location>
        <position position="54"/>
    </location>
</feature>
<evidence type="ECO:0000313" key="2">
    <source>
        <dbReference type="Proteomes" id="UP000827986"/>
    </source>
</evidence>
<protein>
    <submittedName>
        <fullName evidence="1">Uncharacterized protein</fullName>
    </submittedName>
</protein>
<accession>A0A9D3XBL8</accession>
<proteinExistence type="predicted"/>
<comment type="caution">
    <text evidence="1">The sequence shown here is derived from an EMBL/GenBank/DDBJ whole genome shotgun (WGS) entry which is preliminary data.</text>
</comment>
<dbReference type="EMBL" id="JAHDVG010000474">
    <property type="protein sequence ID" value="KAH1177007.1"/>
    <property type="molecule type" value="Genomic_DNA"/>
</dbReference>
<name>A0A9D3XBL8_9SAUR</name>
<keyword evidence="2" id="KW-1185">Reference proteome</keyword>
<evidence type="ECO:0000313" key="1">
    <source>
        <dbReference type="EMBL" id="KAH1177007.1"/>
    </source>
</evidence>